<dbReference type="GO" id="GO:0016787">
    <property type="term" value="F:hydrolase activity"/>
    <property type="evidence" value="ECO:0007669"/>
    <property type="project" value="UniProtKB-KW"/>
</dbReference>
<evidence type="ECO:0000313" key="3">
    <source>
        <dbReference type="EMBL" id="MBF4163281.1"/>
    </source>
</evidence>
<evidence type="ECO:0000259" key="2">
    <source>
        <dbReference type="Pfam" id="PF00857"/>
    </source>
</evidence>
<keyword evidence="4" id="KW-1185">Reference proteome</keyword>
<sequence length="198" mass="20935">MTTPEALEAQQTALLVMDYQPSILGGLSDADELVGRCAETVASARAAGIHVAFVRVAFKESDLDGFPSHSAMGARIKSAGPAMHADAPTTQVRAELGATDEDVAVRKVRVGSFSTTDLDTRLANKGVTRVLLAGVHTSGVVLTTVREAHDLDYEVVVLSDLCGDPDQSVHDFLVEQIFPKQGTVMTAREALALHQPVG</sequence>
<keyword evidence="1 3" id="KW-0378">Hydrolase</keyword>
<dbReference type="RefSeq" id="WP_194504534.1">
    <property type="nucleotide sequence ID" value="NZ_JADIVZ010000010.1"/>
</dbReference>
<evidence type="ECO:0000313" key="4">
    <source>
        <dbReference type="Proteomes" id="UP000656804"/>
    </source>
</evidence>
<dbReference type="SUPFAM" id="SSF52499">
    <property type="entry name" value="Isochorismatase-like hydrolases"/>
    <property type="match status" value="1"/>
</dbReference>
<feature type="domain" description="Isochorismatase-like" evidence="2">
    <location>
        <begin position="12"/>
        <end position="188"/>
    </location>
</feature>
<dbReference type="InterPro" id="IPR050272">
    <property type="entry name" value="Isochorismatase-like_hydrls"/>
</dbReference>
<proteinExistence type="predicted"/>
<organism evidence="3 4">
    <name type="scientific">Nocardioides acrostichi</name>
    <dbReference type="NCBI Taxonomy" id="2784339"/>
    <lineage>
        <taxon>Bacteria</taxon>
        <taxon>Bacillati</taxon>
        <taxon>Actinomycetota</taxon>
        <taxon>Actinomycetes</taxon>
        <taxon>Propionibacteriales</taxon>
        <taxon>Nocardioidaceae</taxon>
        <taxon>Nocardioides</taxon>
    </lineage>
</organism>
<dbReference type="CDD" id="cd00431">
    <property type="entry name" value="cysteine_hydrolases"/>
    <property type="match status" value="1"/>
</dbReference>
<dbReference type="InterPro" id="IPR036380">
    <property type="entry name" value="Isochorismatase-like_sf"/>
</dbReference>
<dbReference type="PANTHER" id="PTHR43540">
    <property type="entry name" value="PEROXYUREIDOACRYLATE/UREIDOACRYLATE AMIDOHYDROLASE-RELATED"/>
    <property type="match status" value="1"/>
</dbReference>
<dbReference type="EMBL" id="JADIVZ010000010">
    <property type="protein sequence ID" value="MBF4163281.1"/>
    <property type="molecule type" value="Genomic_DNA"/>
</dbReference>
<accession>A0A930Y8P4</accession>
<comment type="caution">
    <text evidence="3">The sequence shown here is derived from an EMBL/GenBank/DDBJ whole genome shotgun (WGS) entry which is preliminary data.</text>
</comment>
<dbReference type="InterPro" id="IPR000868">
    <property type="entry name" value="Isochorismatase-like_dom"/>
</dbReference>
<dbReference type="Proteomes" id="UP000656804">
    <property type="component" value="Unassembled WGS sequence"/>
</dbReference>
<dbReference type="Pfam" id="PF00857">
    <property type="entry name" value="Isochorismatase"/>
    <property type="match status" value="1"/>
</dbReference>
<name>A0A930Y8P4_9ACTN</name>
<evidence type="ECO:0000256" key="1">
    <source>
        <dbReference type="ARBA" id="ARBA00022801"/>
    </source>
</evidence>
<protein>
    <submittedName>
        <fullName evidence="3">Cysteine hydrolase</fullName>
    </submittedName>
</protein>
<dbReference type="Gene3D" id="3.40.50.850">
    <property type="entry name" value="Isochorismatase-like"/>
    <property type="match status" value="1"/>
</dbReference>
<reference evidence="3" key="1">
    <citation type="submission" date="2020-11" db="EMBL/GenBank/DDBJ databases">
        <title>Nocardioides sp. CBS4Y-1, whole genome shotgun sequence.</title>
        <authorList>
            <person name="Tuo L."/>
        </authorList>
    </citation>
    <scope>NUCLEOTIDE SEQUENCE</scope>
    <source>
        <strain evidence="3">CBS4Y-1</strain>
    </source>
</reference>
<gene>
    <name evidence="3" type="ORF">ISG29_16440</name>
</gene>
<dbReference type="AlphaFoldDB" id="A0A930Y8P4"/>